<feature type="region of interest" description="Disordered" evidence="1">
    <location>
        <begin position="82"/>
        <end position="114"/>
    </location>
</feature>
<keyword evidence="3" id="KW-1185">Reference proteome</keyword>
<sequence>MPAVQVGEPDVPPVGEYPGLRRLATSGPAVGFGVLGFAGGPAGWGALGGPPAGPAPAHLVDPEYLDRRCRVAVEVAGLLAYRVHHRRPRQPQRPGGGGDRRADPVDHARRGVLA</sequence>
<reference evidence="3" key="1">
    <citation type="submission" date="2016-02" db="EMBL/GenBank/DDBJ databases">
        <authorList>
            <person name="Wibberg D."/>
        </authorList>
    </citation>
    <scope>NUCLEOTIDE SEQUENCE [LARGE SCALE GENOMIC DNA]</scope>
</reference>
<protein>
    <submittedName>
        <fullName evidence="2">Uncharacterized protein</fullName>
    </submittedName>
</protein>
<evidence type="ECO:0000313" key="2">
    <source>
        <dbReference type="EMBL" id="SBW22275.1"/>
    </source>
</evidence>
<dbReference type="EMBL" id="FLUV01001017">
    <property type="protein sequence ID" value="SBW22275.1"/>
    <property type="molecule type" value="Genomic_DNA"/>
</dbReference>
<evidence type="ECO:0000313" key="3">
    <source>
        <dbReference type="Proteomes" id="UP000199013"/>
    </source>
</evidence>
<evidence type="ECO:0000256" key="1">
    <source>
        <dbReference type="SAM" id="MobiDB-lite"/>
    </source>
</evidence>
<gene>
    <name evidence="2" type="ORF">FDG2_2404</name>
</gene>
<dbReference type="Proteomes" id="UP000199013">
    <property type="component" value="Unassembled WGS sequence"/>
</dbReference>
<accession>A0A1C3NXM8</accession>
<feature type="compositionally biased region" description="Basic and acidic residues" evidence="1">
    <location>
        <begin position="98"/>
        <end position="114"/>
    </location>
</feature>
<dbReference type="AlphaFoldDB" id="A0A1C3NXM8"/>
<proteinExistence type="predicted"/>
<name>A0A1C3NXM8_9ACTN</name>
<organism evidence="2 3">
    <name type="scientific">Candidatus Protofrankia californiensis</name>
    <dbReference type="NCBI Taxonomy" id="1839754"/>
    <lineage>
        <taxon>Bacteria</taxon>
        <taxon>Bacillati</taxon>
        <taxon>Actinomycetota</taxon>
        <taxon>Actinomycetes</taxon>
        <taxon>Frankiales</taxon>
        <taxon>Frankiaceae</taxon>
        <taxon>Protofrankia</taxon>
    </lineage>
</organism>